<dbReference type="GO" id="GO:0005694">
    <property type="term" value="C:chromosome"/>
    <property type="evidence" value="ECO:0007669"/>
    <property type="project" value="UniProtKB-SubCell"/>
</dbReference>
<dbReference type="InterPro" id="IPR001214">
    <property type="entry name" value="SET_dom"/>
</dbReference>
<keyword evidence="5" id="KW-0489">Methyltransferase</keyword>
<evidence type="ECO:0000256" key="15">
    <source>
        <dbReference type="ARBA" id="ARBA00039052"/>
    </source>
</evidence>
<dbReference type="GeneTree" id="ENSGT00940000158209"/>
<feature type="domain" description="SET" evidence="20">
    <location>
        <begin position="314"/>
        <end position="567"/>
    </location>
</feature>
<dbReference type="PANTHER" id="PTHR46024">
    <property type="entry name" value="HISTONE-LYSINE N-METHYLTRANSFERASE EGGLESS"/>
    <property type="match status" value="1"/>
</dbReference>
<evidence type="ECO:0000313" key="24">
    <source>
        <dbReference type="Proteomes" id="UP000694404"/>
    </source>
</evidence>
<keyword evidence="11" id="KW-0862">Zinc</keyword>
<keyword evidence="14" id="KW-0131">Cell cycle</keyword>
<dbReference type="InterPro" id="IPR051516">
    <property type="entry name" value="SETDB_methyltransferase"/>
</dbReference>
<evidence type="ECO:0000256" key="9">
    <source>
        <dbReference type="ARBA" id="ARBA00022723"/>
    </source>
</evidence>
<keyword evidence="4" id="KW-0217">Developmental protein</keyword>
<dbReference type="Pfam" id="PF00856">
    <property type="entry name" value="SET"/>
    <property type="match status" value="1"/>
</dbReference>
<evidence type="ECO:0000256" key="11">
    <source>
        <dbReference type="ARBA" id="ARBA00022833"/>
    </source>
</evidence>
<keyword evidence="12" id="KW-0156">Chromatin regulator</keyword>
<feature type="compositionally biased region" description="Basic and acidic residues" evidence="19">
    <location>
        <begin position="471"/>
        <end position="485"/>
    </location>
</feature>
<dbReference type="InterPro" id="IPR016177">
    <property type="entry name" value="DNA-bd_dom_sf"/>
</dbReference>
<evidence type="ECO:0000256" key="16">
    <source>
        <dbReference type="ARBA" id="ARBA00040299"/>
    </source>
</evidence>
<evidence type="ECO:0000256" key="3">
    <source>
        <dbReference type="ARBA" id="ARBA00022454"/>
    </source>
</evidence>
<evidence type="ECO:0000256" key="17">
    <source>
        <dbReference type="ARBA" id="ARBA00042995"/>
    </source>
</evidence>
<dbReference type="Proteomes" id="UP000694404">
    <property type="component" value="Unplaced"/>
</dbReference>
<proteinExistence type="predicted"/>
<dbReference type="Pfam" id="PF01429">
    <property type="entry name" value="MBD"/>
    <property type="match status" value="1"/>
</dbReference>
<evidence type="ECO:0000256" key="5">
    <source>
        <dbReference type="ARBA" id="ARBA00022603"/>
    </source>
</evidence>
<dbReference type="GO" id="GO:0070828">
    <property type="term" value="P:heterochromatin organization"/>
    <property type="evidence" value="ECO:0007669"/>
    <property type="project" value="TreeGrafter"/>
</dbReference>
<dbReference type="GO" id="GO:0051301">
    <property type="term" value="P:cell division"/>
    <property type="evidence" value="ECO:0007669"/>
    <property type="project" value="UniProtKB-KW"/>
</dbReference>
<comment type="subcellular location">
    <subcellularLocation>
        <location evidence="2">Chromosome</location>
    </subcellularLocation>
    <subcellularLocation>
        <location evidence="1">Nucleus</location>
    </subcellularLocation>
</comment>
<reference evidence="23" key="2">
    <citation type="submission" date="2025-09" db="UniProtKB">
        <authorList>
            <consortium name="Ensembl"/>
        </authorList>
    </citation>
    <scope>IDENTIFICATION</scope>
</reference>
<dbReference type="SMART" id="SM00391">
    <property type="entry name" value="MBD"/>
    <property type="match status" value="1"/>
</dbReference>
<evidence type="ECO:0000256" key="10">
    <source>
        <dbReference type="ARBA" id="ARBA00022776"/>
    </source>
</evidence>
<name>A0A8C0GV00_CHEAB</name>
<organism evidence="23 24">
    <name type="scientific">Chelonoidis abingdonii</name>
    <name type="common">Abingdon island giant tortoise</name>
    <name type="synonym">Testudo abingdonii</name>
    <dbReference type="NCBI Taxonomy" id="106734"/>
    <lineage>
        <taxon>Eukaryota</taxon>
        <taxon>Metazoa</taxon>
        <taxon>Chordata</taxon>
        <taxon>Craniata</taxon>
        <taxon>Vertebrata</taxon>
        <taxon>Euteleostomi</taxon>
        <taxon>Archelosauria</taxon>
        <taxon>Testudinata</taxon>
        <taxon>Testudines</taxon>
        <taxon>Cryptodira</taxon>
        <taxon>Durocryptodira</taxon>
        <taxon>Testudinoidea</taxon>
        <taxon>Testudinidae</taxon>
        <taxon>Chelonoidis</taxon>
    </lineage>
</organism>
<dbReference type="GO" id="GO:0008270">
    <property type="term" value="F:zinc ion binding"/>
    <property type="evidence" value="ECO:0007669"/>
    <property type="project" value="InterPro"/>
</dbReference>
<dbReference type="CDD" id="cd01395">
    <property type="entry name" value="HMT_MBD"/>
    <property type="match status" value="1"/>
</dbReference>
<dbReference type="Pfam" id="PF05033">
    <property type="entry name" value="Pre-SET"/>
    <property type="match status" value="1"/>
</dbReference>
<keyword evidence="10" id="KW-0498">Mitosis</keyword>
<sequence>SGEKGDAQMFWRQMEDERVDFIFEQVQNVLLSLKQKIKDGTATNEGTVQIIIYFFCDSNRREAKEKSHSGNEDECRETRELSLKLCYQNPACSSICLANRPLNSFKGENPLKIPILCDFQRRHAKADSLSKSLDVNYKAPCGRSLRNFQDVQSYLFETECSFLFVDHFSFNTYVQLGRNTLNREALVFDFDISNGAESVPISFCNEVDSTRLPYFKYRKASWPRGYYLNNFSSMFLDSCDCADGCTDRSKCACLQLTAKGCIENSASPSNRASCGYRYKRLDGPVPSGIYECNLSCKCDRMRCQNRVVQHGIQVRLQVFNTDRKGWGVRCLDDIDKGTFVCTYSGNIKQCLKDSNTVILKLYFDAVNDTSLSSLSVKRKLDTACSDSEIELIQTGKESINRRCEPLSQPVDDEYKPVQKVGEHEEAMQSESSTRDTAKSKEKRPSPEDARGGKSARLDDAHVMKQSMGLLQRDDFKEGKNRRSKQDPLCNEEAGGDETPLKNSNKDHIYLLDASKEGNVGRFLNHSCWPNLFVQSVFVETHNRNFPWVAFFTNRHVKAGTELTWDYGYEAGSMPETEISCQCGVQKCRKKIL</sequence>
<dbReference type="SUPFAM" id="SSF82199">
    <property type="entry name" value="SET domain"/>
    <property type="match status" value="1"/>
</dbReference>
<gene>
    <name evidence="23" type="primary">SETDB2</name>
</gene>
<reference evidence="23" key="1">
    <citation type="submission" date="2025-08" db="UniProtKB">
        <authorList>
            <consortium name="Ensembl"/>
        </authorList>
    </citation>
    <scope>IDENTIFICATION</scope>
</reference>
<evidence type="ECO:0000256" key="19">
    <source>
        <dbReference type="SAM" id="MobiDB-lite"/>
    </source>
</evidence>
<keyword evidence="24" id="KW-1185">Reference proteome</keyword>
<dbReference type="OMA" id="IKGMYIS"/>
<feature type="domain" description="Pre-SET" evidence="21">
    <location>
        <begin position="237"/>
        <end position="311"/>
    </location>
</feature>
<dbReference type="Ensembl" id="ENSCABT00000015408.1">
    <property type="protein sequence ID" value="ENSCABP00000014059.1"/>
    <property type="gene ID" value="ENSCABG00000010491.1"/>
</dbReference>
<dbReference type="GO" id="GO:0140947">
    <property type="term" value="F:histone H3K9me2 methyltransferase activity"/>
    <property type="evidence" value="ECO:0007669"/>
    <property type="project" value="UniProtKB-EC"/>
</dbReference>
<dbReference type="PROSITE" id="PS50280">
    <property type="entry name" value="SET"/>
    <property type="match status" value="1"/>
</dbReference>
<dbReference type="SMART" id="SM00468">
    <property type="entry name" value="PreSET"/>
    <property type="match status" value="1"/>
</dbReference>
<dbReference type="GO" id="GO:0005829">
    <property type="term" value="C:cytosol"/>
    <property type="evidence" value="ECO:0007669"/>
    <property type="project" value="Ensembl"/>
</dbReference>
<dbReference type="AlphaFoldDB" id="A0A8C0GV00"/>
<keyword evidence="6" id="KW-0132">Cell division</keyword>
<evidence type="ECO:0000256" key="6">
    <source>
        <dbReference type="ARBA" id="ARBA00022618"/>
    </source>
</evidence>
<dbReference type="PROSITE" id="PS50867">
    <property type="entry name" value="PRE_SET"/>
    <property type="match status" value="1"/>
</dbReference>
<comment type="catalytic activity">
    <reaction evidence="18">
        <text>N(6),N(6)-dimethyl-L-lysyl(9)-[histone H3] + S-adenosyl-L-methionine = N(6),N(6),N(6)-trimethyl-L-lysyl(9)-[histone H3] + S-adenosyl-L-homocysteine + H(+)</text>
        <dbReference type="Rhea" id="RHEA:60288"/>
        <dbReference type="Rhea" id="RHEA-COMP:15538"/>
        <dbReference type="Rhea" id="RHEA-COMP:15541"/>
        <dbReference type="ChEBI" id="CHEBI:15378"/>
        <dbReference type="ChEBI" id="CHEBI:57856"/>
        <dbReference type="ChEBI" id="CHEBI:59789"/>
        <dbReference type="ChEBI" id="CHEBI:61961"/>
        <dbReference type="ChEBI" id="CHEBI:61976"/>
        <dbReference type="EC" id="2.1.1.366"/>
    </reaction>
</comment>
<dbReference type="InterPro" id="IPR003616">
    <property type="entry name" value="Post-SET_dom"/>
</dbReference>
<feature type="region of interest" description="Disordered" evidence="19">
    <location>
        <begin position="400"/>
        <end position="503"/>
    </location>
</feature>
<evidence type="ECO:0000256" key="13">
    <source>
        <dbReference type="ARBA" id="ARBA00023242"/>
    </source>
</evidence>
<dbReference type="GO" id="GO:0005654">
    <property type="term" value="C:nucleoplasm"/>
    <property type="evidence" value="ECO:0007669"/>
    <property type="project" value="Ensembl"/>
</dbReference>
<dbReference type="PANTHER" id="PTHR46024:SF3">
    <property type="entry name" value="HISTONE-LYSINE N-METHYLTRANSFERASE SETDB2"/>
    <property type="match status" value="1"/>
</dbReference>
<accession>A0A8C0GV00</accession>
<protein>
    <recommendedName>
        <fullName evidence="16">Histone-lysine N-methyltransferase SETDB2</fullName>
        <ecNumber evidence="15">2.1.1.366</ecNumber>
    </recommendedName>
    <alternativeName>
        <fullName evidence="17">SET domain bifurcated 2</fullName>
    </alternativeName>
</protein>
<evidence type="ECO:0000256" key="8">
    <source>
        <dbReference type="ARBA" id="ARBA00022691"/>
    </source>
</evidence>
<evidence type="ECO:0000259" key="20">
    <source>
        <dbReference type="PROSITE" id="PS50280"/>
    </source>
</evidence>
<keyword evidence="13" id="KW-0539">Nucleus</keyword>
<dbReference type="GO" id="GO:0000278">
    <property type="term" value="P:mitotic cell cycle"/>
    <property type="evidence" value="ECO:0007669"/>
    <property type="project" value="Ensembl"/>
</dbReference>
<dbReference type="SMART" id="SM00317">
    <property type="entry name" value="SET"/>
    <property type="match status" value="1"/>
</dbReference>
<keyword evidence="9" id="KW-0479">Metal-binding</keyword>
<keyword evidence="7" id="KW-0808">Transferase</keyword>
<dbReference type="PROSITE" id="PS50868">
    <property type="entry name" value="POST_SET"/>
    <property type="match status" value="1"/>
</dbReference>
<dbReference type="GO" id="GO:0003677">
    <property type="term" value="F:DNA binding"/>
    <property type="evidence" value="ECO:0007669"/>
    <property type="project" value="InterPro"/>
</dbReference>
<dbReference type="CDD" id="cd10523">
    <property type="entry name" value="SET_SETDB2"/>
    <property type="match status" value="1"/>
</dbReference>
<evidence type="ECO:0000256" key="7">
    <source>
        <dbReference type="ARBA" id="ARBA00022679"/>
    </source>
</evidence>
<evidence type="ECO:0000256" key="4">
    <source>
        <dbReference type="ARBA" id="ARBA00022473"/>
    </source>
</evidence>
<keyword evidence="3" id="KW-0158">Chromosome</keyword>
<dbReference type="GO" id="GO:0007059">
    <property type="term" value="P:chromosome segregation"/>
    <property type="evidence" value="ECO:0007669"/>
    <property type="project" value="Ensembl"/>
</dbReference>
<evidence type="ECO:0000256" key="1">
    <source>
        <dbReference type="ARBA" id="ARBA00004123"/>
    </source>
</evidence>
<feature type="domain" description="Post-SET" evidence="22">
    <location>
        <begin position="576"/>
        <end position="592"/>
    </location>
</feature>
<evidence type="ECO:0000313" key="23">
    <source>
        <dbReference type="Ensembl" id="ENSCABP00000014059.1"/>
    </source>
</evidence>
<evidence type="ECO:0000256" key="18">
    <source>
        <dbReference type="ARBA" id="ARBA00049087"/>
    </source>
</evidence>
<evidence type="ECO:0000256" key="14">
    <source>
        <dbReference type="ARBA" id="ARBA00023306"/>
    </source>
</evidence>
<dbReference type="GO" id="GO:0010629">
    <property type="term" value="P:negative regulation of gene expression"/>
    <property type="evidence" value="ECO:0007669"/>
    <property type="project" value="TreeGrafter"/>
</dbReference>
<evidence type="ECO:0000256" key="2">
    <source>
        <dbReference type="ARBA" id="ARBA00004286"/>
    </source>
</evidence>
<dbReference type="EC" id="2.1.1.366" evidence="15"/>
<keyword evidence="8" id="KW-0949">S-adenosyl-L-methionine</keyword>
<evidence type="ECO:0000256" key="12">
    <source>
        <dbReference type="ARBA" id="ARBA00022853"/>
    </source>
</evidence>
<feature type="compositionally biased region" description="Basic and acidic residues" evidence="19">
    <location>
        <begin position="412"/>
        <end position="462"/>
    </location>
</feature>
<dbReference type="InterPro" id="IPR007728">
    <property type="entry name" value="Pre-SET_dom"/>
</dbReference>
<dbReference type="Gene3D" id="2.170.270.10">
    <property type="entry name" value="SET domain"/>
    <property type="match status" value="2"/>
</dbReference>
<dbReference type="InterPro" id="IPR001739">
    <property type="entry name" value="Methyl_CpG_DNA-bd"/>
</dbReference>
<evidence type="ECO:0000259" key="21">
    <source>
        <dbReference type="PROSITE" id="PS50867"/>
    </source>
</evidence>
<evidence type="ECO:0000259" key="22">
    <source>
        <dbReference type="PROSITE" id="PS50868"/>
    </source>
</evidence>
<dbReference type="SUPFAM" id="SSF54171">
    <property type="entry name" value="DNA-binding domain"/>
    <property type="match status" value="1"/>
</dbReference>
<dbReference type="GO" id="GO:0032259">
    <property type="term" value="P:methylation"/>
    <property type="evidence" value="ECO:0007669"/>
    <property type="project" value="UniProtKB-KW"/>
</dbReference>
<dbReference type="InterPro" id="IPR047232">
    <property type="entry name" value="SETDB1/2-like_MBD"/>
</dbReference>
<dbReference type="InterPro" id="IPR046341">
    <property type="entry name" value="SET_dom_sf"/>
</dbReference>